<evidence type="ECO:0000313" key="3">
    <source>
        <dbReference type="EMBL" id="VDM74242.1"/>
    </source>
</evidence>
<dbReference type="EMBL" id="UYYB01034951">
    <property type="protein sequence ID" value="VDM74242.1"/>
    <property type="molecule type" value="Genomic_DNA"/>
</dbReference>
<feature type="compositionally biased region" description="Basic residues" evidence="1">
    <location>
        <begin position="1"/>
        <end position="10"/>
    </location>
</feature>
<protein>
    <submittedName>
        <fullName evidence="3">Uncharacterized protein</fullName>
    </submittedName>
</protein>
<feature type="compositionally biased region" description="Polar residues" evidence="1">
    <location>
        <begin position="13"/>
        <end position="26"/>
    </location>
</feature>
<accession>A0A3P7L4B2</accession>
<gene>
    <name evidence="3" type="ORF">SVUK_LOCUS9240</name>
</gene>
<evidence type="ECO:0000313" key="4">
    <source>
        <dbReference type="Proteomes" id="UP000270094"/>
    </source>
</evidence>
<keyword evidence="2" id="KW-0472">Membrane</keyword>
<feature type="transmembrane region" description="Helical" evidence="2">
    <location>
        <begin position="75"/>
        <end position="96"/>
    </location>
</feature>
<name>A0A3P7L4B2_STRVU</name>
<proteinExistence type="predicted"/>
<keyword evidence="2" id="KW-0812">Transmembrane</keyword>
<reference evidence="3 4" key="1">
    <citation type="submission" date="2018-11" db="EMBL/GenBank/DDBJ databases">
        <authorList>
            <consortium name="Pathogen Informatics"/>
        </authorList>
    </citation>
    <scope>NUCLEOTIDE SEQUENCE [LARGE SCALE GENOMIC DNA]</scope>
</reference>
<keyword evidence="2" id="KW-1133">Transmembrane helix</keyword>
<evidence type="ECO:0000256" key="1">
    <source>
        <dbReference type="SAM" id="MobiDB-lite"/>
    </source>
</evidence>
<dbReference type="Proteomes" id="UP000270094">
    <property type="component" value="Unassembled WGS sequence"/>
</dbReference>
<evidence type="ECO:0000256" key="2">
    <source>
        <dbReference type="SAM" id="Phobius"/>
    </source>
</evidence>
<sequence>MSHVQNRKMKNGSLPTSSHKNLSQNNEEYRPSALQLKWKREYYEHQNRLLQFYEQDEKLNEPIVQEEADQEDQRLLNYCLALTIFSLFGNLLASILSGSLSILR</sequence>
<keyword evidence="4" id="KW-1185">Reference proteome</keyword>
<dbReference type="AlphaFoldDB" id="A0A3P7L4B2"/>
<dbReference type="OrthoDB" id="78296at2759"/>
<feature type="region of interest" description="Disordered" evidence="1">
    <location>
        <begin position="1"/>
        <end position="28"/>
    </location>
</feature>
<organism evidence="3 4">
    <name type="scientific">Strongylus vulgaris</name>
    <name type="common">Blood worm</name>
    <dbReference type="NCBI Taxonomy" id="40348"/>
    <lineage>
        <taxon>Eukaryota</taxon>
        <taxon>Metazoa</taxon>
        <taxon>Ecdysozoa</taxon>
        <taxon>Nematoda</taxon>
        <taxon>Chromadorea</taxon>
        <taxon>Rhabditida</taxon>
        <taxon>Rhabditina</taxon>
        <taxon>Rhabditomorpha</taxon>
        <taxon>Strongyloidea</taxon>
        <taxon>Strongylidae</taxon>
        <taxon>Strongylus</taxon>
    </lineage>
</organism>